<feature type="transmembrane region" description="Helical" evidence="2">
    <location>
        <begin position="91"/>
        <end position="115"/>
    </location>
</feature>
<proteinExistence type="predicted"/>
<evidence type="ECO:0000313" key="3">
    <source>
        <dbReference type="EMBL" id="PYF02794.1"/>
    </source>
</evidence>
<keyword evidence="4" id="KW-1185">Reference proteome</keyword>
<evidence type="ECO:0000256" key="1">
    <source>
        <dbReference type="SAM" id="MobiDB-lite"/>
    </source>
</evidence>
<keyword evidence="2" id="KW-0812">Transmembrane</keyword>
<name>A0A318TDG8_9BRAD</name>
<gene>
    <name evidence="3" type="ORF">BJ122_110131</name>
</gene>
<organism evidence="3 4">
    <name type="scientific">Rhodopseudomonas faecalis</name>
    <dbReference type="NCBI Taxonomy" id="99655"/>
    <lineage>
        <taxon>Bacteria</taxon>
        <taxon>Pseudomonadati</taxon>
        <taxon>Pseudomonadota</taxon>
        <taxon>Alphaproteobacteria</taxon>
        <taxon>Hyphomicrobiales</taxon>
        <taxon>Nitrobacteraceae</taxon>
        <taxon>Rhodopseudomonas</taxon>
    </lineage>
</organism>
<protein>
    <submittedName>
        <fullName evidence="3">2-vinyl bacteriochlorophyllide hydratase</fullName>
    </submittedName>
</protein>
<dbReference type="Proteomes" id="UP000248148">
    <property type="component" value="Unassembled WGS sequence"/>
</dbReference>
<feature type="transmembrane region" description="Helical" evidence="2">
    <location>
        <begin position="191"/>
        <end position="210"/>
    </location>
</feature>
<dbReference type="NCBIfam" id="TIGR02020">
    <property type="entry name" value="BchF"/>
    <property type="match status" value="1"/>
</dbReference>
<keyword evidence="2" id="KW-0472">Membrane</keyword>
<keyword evidence="2" id="KW-1133">Transmembrane helix</keyword>
<evidence type="ECO:0000256" key="2">
    <source>
        <dbReference type="SAM" id="Phobius"/>
    </source>
</evidence>
<dbReference type="AlphaFoldDB" id="A0A318TDG8"/>
<dbReference type="GO" id="GO:0019685">
    <property type="term" value="P:photosynthesis, dark reaction"/>
    <property type="evidence" value="ECO:0007669"/>
    <property type="project" value="InterPro"/>
</dbReference>
<feature type="region of interest" description="Disordered" evidence="1">
    <location>
        <begin position="1"/>
        <end position="22"/>
    </location>
</feature>
<dbReference type="GO" id="GO:0016836">
    <property type="term" value="F:hydro-lyase activity"/>
    <property type="evidence" value="ECO:0007669"/>
    <property type="project" value="InterPro"/>
</dbReference>
<reference evidence="3 4" key="1">
    <citation type="submission" date="2018-06" db="EMBL/GenBank/DDBJ databases">
        <title>Genomic Encyclopedia of Archaeal and Bacterial Type Strains, Phase II (KMG-II): from individual species to whole genera.</title>
        <authorList>
            <person name="Goeker M."/>
        </authorList>
    </citation>
    <scope>NUCLEOTIDE SEQUENCE [LARGE SCALE GENOMIC DNA]</scope>
    <source>
        <strain evidence="3 4">JCM 11668</strain>
    </source>
</reference>
<dbReference type="GO" id="GO:0030494">
    <property type="term" value="P:bacteriochlorophyll biosynthetic process"/>
    <property type="evidence" value="ECO:0007669"/>
    <property type="project" value="InterPro"/>
</dbReference>
<comment type="caution">
    <text evidence="3">The sequence shown here is derived from an EMBL/GenBank/DDBJ whole genome shotgun (WGS) entry which is preliminary data.</text>
</comment>
<accession>A0A318TDG8</accession>
<evidence type="ECO:0000313" key="4">
    <source>
        <dbReference type="Proteomes" id="UP000248148"/>
    </source>
</evidence>
<feature type="transmembrane region" description="Helical" evidence="2">
    <location>
        <begin position="165"/>
        <end position="185"/>
    </location>
</feature>
<sequence length="230" mass="25574">MHRPKHSNFDPAEDGAQSPDLPLRSQVVSHHRDALVSNKLYEMVDHTDAGSVKSETAVANAPSHHSSAHPRSKALYTPEQRVKRDATKWTLVQGILAPLQFLIFLISLGLVIRYLLTGEGFVIATWSIVIKTLVLYTIMITGAIWERVVFGCYLFAPAFFWEDVFSFLVLTLHTAYLVMLFGGFGSPEQQMWVALAAYAAYVINAGQFLLKLRAARLDEQRANAQAGGRA</sequence>
<dbReference type="InterPro" id="IPR009905">
    <property type="entry name" value="BCHF"/>
</dbReference>
<feature type="region of interest" description="Disordered" evidence="1">
    <location>
        <begin position="55"/>
        <end position="74"/>
    </location>
</feature>
<dbReference type="Pfam" id="PF07284">
    <property type="entry name" value="BCHF"/>
    <property type="match status" value="1"/>
</dbReference>
<feature type="transmembrane region" description="Helical" evidence="2">
    <location>
        <begin position="121"/>
        <end position="145"/>
    </location>
</feature>
<dbReference type="EMBL" id="QJTI01000010">
    <property type="protein sequence ID" value="PYF02794.1"/>
    <property type="molecule type" value="Genomic_DNA"/>
</dbReference>